<dbReference type="GO" id="GO:0005525">
    <property type="term" value="F:GTP binding"/>
    <property type="evidence" value="ECO:0007669"/>
    <property type="project" value="InterPro"/>
</dbReference>
<reference evidence="3 4" key="1">
    <citation type="journal article" date="2014" name="Genome Biol. Evol.">
        <title>Comparative Genomics of the Campylobacter lari Group.</title>
        <authorList>
            <person name="Miller W.G."/>
            <person name="Yee E."/>
            <person name="Chapman M.H."/>
            <person name="Smith T.P."/>
            <person name="Bono J.L."/>
            <person name="Huynh S."/>
            <person name="Parker C.T."/>
            <person name="Vandamme P."/>
            <person name="Luong K."/>
            <person name="Korlach J."/>
        </authorList>
    </citation>
    <scope>NUCLEOTIDE SEQUENCE [LARGE SCALE GENOMIC DNA]</scope>
    <source>
        <strain evidence="4">RM3659</strain>
    </source>
</reference>
<organism evidence="3 4">
    <name type="scientific">Campylobacter lari NCTC 11845</name>
    <dbReference type="NCBI Taxonomy" id="1388749"/>
    <lineage>
        <taxon>Bacteria</taxon>
        <taxon>Pseudomonadati</taxon>
        <taxon>Campylobacterota</taxon>
        <taxon>Epsilonproteobacteria</taxon>
        <taxon>Campylobacterales</taxon>
        <taxon>Campylobacteraceae</taxon>
        <taxon>Campylobacter</taxon>
    </lineage>
</organism>
<dbReference type="Gene3D" id="3.40.50.300">
    <property type="entry name" value="P-loop containing nucleotide triphosphate hydrolases"/>
    <property type="match status" value="1"/>
</dbReference>
<evidence type="ECO:0000313" key="3">
    <source>
        <dbReference type="EMBL" id="AJD00936.1"/>
    </source>
</evidence>
<feature type="coiled-coil region" evidence="1">
    <location>
        <begin position="311"/>
        <end position="346"/>
    </location>
</feature>
<dbReference type="InterPro" id="IPR027417">
    <property type="entry name" value="P-loop_NTPase"/>
</dbReference>
<dbReference type="HOGENOM" id="CLU_547122_0_0_7"/>
<accession>A0A0A8HTV6</accession>
<evidence type="ECO:0000259" key="2">
    <source>
        <dbReference type="Pfam" id="PF01926"/>
    </source>
</evidence>
<dbReference type="KEGG" id="cln:UPTC3659_0044"/>
<dbReference type="Pfam" id="PF01926">
    <property type="entry name" value="MMR_HSR1"/>
    <property type="match status" value="1"/>
</dbReference>
<proteinExistence type="predicted"/>
<dbReference type="AlphaFoldDB" id="A0A0A8HTV6"/>
<dbReference type="InterPro" id="IPR006073">
    <property type="entry name" value="GTP-bd"/>
</dbReference>
<dbReference type="Proteomes" id="UP000031130">
    <property type="component" value="Chromosome"/>
</dbReference>
<dbReference type="OrthoDB" id="1100581at2"/>
<sequence>MKNIIEQYKSKIAILQNVESELVGHQICDQEKITHLKNTLQDKIENFKPKMMVYGVYNSGKSTLINALVGNEVAKTGDTPETKQVQSYKYNDFEIFDTPGVNAPEEDQKIADDYYKQCELILFVMSNENVEQTFLYEKIKKIIDDKKSAIIILNKKQNVSDEDDIKQREVIYLNLEKFGFDKEDAKEKISVYSVNALSAFKGKSENKNLLYENSGFYELENKIKDLFYSSGEKEIIQLCNKNINEFIDDVNISIDKKLDDKSIEIIENFISNTQREKEVVKHELLGIVNEKCSKLENELYDKSEGNVALLEDVIKQSIDEIKQKLENTMKEKVENLKKNIENINYTFDKLSKCGEIKFNTSDSDEDAGIADFLKNDAKKWLSGLELALIAIPHPYAKVALSFIKPLNILLSAIFSDNEAESQNEKNKAKQMHIINEIKNTILRIKDNFTKAITEQVDDIYNPIINSKLSEKLNAEELNAKLLDIKNRIGELNQKLPTA</sequence>
<evidence type="ECO:0000313" key="4">
    <source>
        <dbReference type="Proteomes" id="UP000031130"/>
    </source>
</evidence>
<name>A0A0A8HTV6_CAMLA</name>
<protein>
    <submittedName>
        <fullName evidence="3">GTP binding protein</fullName>
    </submittedName>
</protein>
<keyword evidence="1" id="KW-0175">Coiled coil</keyword>
<dbReference type="RefSeq" id="WP_039625045.1">
    <property type="nucleotide sequence ID" value="NZ_CP007775.1"/>
</dbReference>
<feature type="domain" description="G" evidence="2">
    <location>
        <begin position="51"/>
        <end position="155"/>
    </location>
</feature>
<dbReference type="EMBL" id="CP007775">
    <property type="protein sequence ID" value="AJD00936.1"/>
    <property type="molecule type" value="Genomic_DNA"/>
</dbReference>
<gene>
    <name evidence="3" type="ORF">UPTC3659_0044</name>
</gene>
<dbReference type="SUPFAM" id="SSF52540">
    <property type="entry name" value="P-loop containing nucleoside triphosphate hydrolases"/>
    <property type="match status" value="1"/>
</dbReference>
<evidence type="ECO:0000256" key="1">
    <source>
        <dbReference type="SAM" id="Coils"/>
    </source>
</evidence>